<accession>A0A4E0RG30</accession>
<feature type="transmembrane region" description="Helical" evidence="9">
    <location>
        <begin position="137"/>
        <end position="157"/>
    </location>
</feature>
<feature type="transmembrane region" description="Helical" evidence="9">
    <location>
        <begin position="421"/>
        <end position="442"/>
    </location>
</feature>
<evidence type="ECO:0000256" key="5">
    <source>
        <dbReference type="ARBA" id="ARBA00023136"/>
    </source>
</evidence>
<evidence type="ECO:0000313" key="10">
    <source>
        <dbReference type="EMBL" id="THD25144.1"/>
    </source>
</evidence>
<evidence type="ECO:0000256" key="3">
    <source>
        <dbReference type="ARBA" id="ARBA00022692"/>
    </source>
</evidence>
<dbReference type="Gene3D" id="1.20.1250.20">
    <property type="entry name" value="MFS general substrate transporter like domains"/>
    <property type="match status" value="1"/>
</dbReference>
<evidence type="ECO:0000256" key="1">
    <source>
        <dbReference type="ARBA" id="ARBA00004141"/>
    </source>
</evidence>
<sequence>MRFYANLYNVLITSVAFLCLFTAFQTACLVSQNVLESSALDSTHPTGDAFFSLSVLYASLAALNWIAPLLVIAVGEKYAMFLGSCCYVIYVSVFLVPRDWLLYSASVLNGFGAAVLWTAQGTYITRCSDDHTINRHFSIFWSIFQTSQIWGGLYAYFTLAGITQIENSMRYRLIGALVAIGAVGWFLFLALRKPEEQYDTNTTLDAFKVEMDYEVAAIEEEQTEPMGCQALWKLSSDAFLRSFVLLRTRMMVCILVVSGFTGVIATFHLVLLSTCIGHTLAFGENAKSYIGLAGVFIGSGEVVGGTLMHLRRWIPSPGLVSLFGLTSSLAGAVILILVLPLDSPIKATELLGFLPLNISLCMLASFFLGVSGSVWNTQICSLIGSVYGPRGMDVPVAFSMYKCLQAICTAISSAYSGFLQLQWQLLIFGIFTCAALVCFLWAHWKHANEVKYELTKNGILQHDEEK</sequence>
<dbReference type="InterPro" id="IPR010291">
    <property type="entry name" value="Ion_channel_UNC-93"/>
</dbReference>
<feature type="transmembrane region" description="Helical" evidence="9">
    <location>
        <begin position="102"/>
        <end position="125"/>
    </location>
</feature>
<proteinExistence type="inferred from homology"/>
<keyword evidence="11" id="KW-1185">Reference proteome</keyword>
<evidence type="ECO:0000256" key="7">
    <source>
        <dbReference type="ARBA" id="ARBA00040302"/>
    </source>
</evidence>
<keyword evidence="3 9" id="KW-0812">Transmembrane</keyword>
<dbReference type="InterPro" id="IPR036259">
    <property type="entry name" value="MFS_trans_sf"/>
</dbReference>
<dbReference type="Pfam" id="PF05978">
    <property type="entry name" value="UNC-93"/>
    <property type="match status" value="1"/>
</dbReference>
<comment type="subcellular location">
    <subcellularLocation>
        <location evidence="1">Membrane</location>
        <topology evidence="1">Multi-pass membrane protein</topology>
    </subcellularLocation>
</comment>
<evidence type="ECO:0000313" key="11">
    <source>
        <dbReference type="Proteomes" id="UP000230066"/>
    </source>
</evidence>
<dbReference type="GO" id="GO:0016020">
    <property type="term" value="C:membrane"/>
    <property type="evidence" value="ECO:0007669"/>
    <property type="project" value="UniProtKB-SubCell"/>
</dbReference>
<dbReference type="PANTHER" id="PTHR23294">
    <property type="entry name" value="ET TRANSLATION PRODUCT-RELATED"/>
    <property type="match status" value="1"/>
</dbReference>
<protein>
    <recommendedName>
        <fullName evidence="7">UNC93-like protein MFSD11</fullName>
    </recommendedName>
    <alternativeName>
        <fullName evidence="8">Major facilitator superfamily domain-containing protein 11</fullName>
    </alternativeName>
</protein>
<comment type="similarity">
    <text evidence="2">Belongs to the unc-93 family.</text>
</comment>
<evidence type="ECO:0000256" key="8">
    <source>
        <dbReference type="ARBA" id="ARBA00041910"/>
    </source>
</evidence>
<gene>
    <name evidence="10" type="ORF">D915_004025</name>
</gene>
<feature type="transmembrane region" description="Helical" evidence="9">
    <location>
        <begin position="169"/>
        <end position="191"/>
    </location>
</feature>
<name>A0A4E0RG30_FASHE</name>
<evidence type="ECO:0000256" key="2">
    <source>
        <dbReference type="ARBA" id="ARBA00009172"/>
    </source>
</evidence>
<dbReference type="PANTHER" id="PTHR23294:SF0">
    <property type="entry name" value="UNC93-LIKE PROTEIN MFSD11"/>
    <property type="match status" value="1"/>
</dbReference>
<feature type="transmembrane region" description="Helical" evidence="9">
    <location>
        <begin position="78"/>
        <end position="96"/>
    </location>
</feature>
<reference evidence="10" key="1">
    <citation type="submission" date="2019-03" db="EMBL/GenBank/DDBJ databases">
        <title>Improved annotation for the trematode Fasciola hepatica.</title>
        <authorList>
            <person name="Choi Y.-J."/>
            <person name="Martin J."/>
            <person name="Mitreva M."/>
        </authorList>
    </citation>
    <scope>NUCLEOTIDE SEQUENCE [LARGE SCALE GENOMIC DNA]</scope>
</reference>
<dbReference type="AlphaFoldDB" id="A0A4E0RG30"/>
<keyword evidence="4 9" id="KW-1133">Transmembrane helix</keyword>
<comment type="caution">
    <text evidence="10">The sequence shown here is derived from an EMBL/GenBank/DDBJ whole genome shotgun (WGS) entry which is preliminary data.</text>
</comment>
<evidence type="ECO:0000256" key="6">
    <source>
        <dbReference type="ARBA" id="ARBA00023180"/>
    </source>
</evidence>
<feature type="transmembrane region" description="Helical" evidence="9">
    <location>
        <begin position="250"/>
        <end position="269"/>
    </location>
</feature>
<keyword evidence="5 9" id="KW-0472">Membrane</keyword>
<feature type="transmembrane region" description="Helical" evidence="9">
    <location>
        <begin position="50"/>
        <end position="71"/>
    </location>
</feature>
<organism evidence="10 11">
    <name type="scientific">Fasciola hepatica</name>
    <name type="common">Liver fluke</name>
    <dbReference type="NCBI Taxonomy" id="6192"/>
    <lineage>
        <taxon>Eukaryota</taxon>
        <taxon>Metazoa</taxon>
        <taxon>Spiralia</taxon>
        <taxon>Lophotrochozoa</taxon>
        <taxon>Platyhelminthes</taxon>
        <taxon>Trematoda</taxon>
        <taxon>Digenea</taxon>
        <taxon>Plagiorchiida</taxon>
        <taxon>Echinostomata</taxon>
        <taxon>Echinostomatoidea</taxon>
        <taxon>Fasciolidae</taxon>
        <taxon>Fasciola</taxon>
    </lineage>
</organism>
<dbReference type="Proteomes" id="UP000230066">
    <property type="component" value="Unassembled WGS sequence"/>
</dbReference>
<keyword evidence="6" id="KW-0325">Glycoprotein</keyword>
<evidence type="ECO:0000256" key="4">
    <source>
        <dbReference type="ARBA" id="ARBA00022989"/>
    </source>
</evidence>
<dbReference type="SUPFAM" id="SSF103473">
    <property type="entry name" value="MFS general substrate transporter"/>
    <property type="match status" value="1"/>
</dbReference>
<feature type="transmembrane region" description="Helical" evidence="9">
    <location>
        <begin position="319"/>
        <end position="341"/>
    </location>
</feature>
<dbReference type="EMBL" id="JXXN02001268">
    <property type="protein sequence ID" value="THD25144.1"/>
    <property type="molecule type" value="Genomic_DNA"/>
</dbReference>
<feature type="transmembrane region" description="Helical" evidence="9">
    <location>
        <begin position="353"/>
        <end position="375"/>
    </location>
</feature>
<dbReference type="InterPro" id="IPR051617">
    <property type="entry name" value="UNC-93-like_regulator"/>
</dbReference>
<feature type="transmembrane region" description="Helical" evidence="9">
    <location>
        <begin position="289"/>
        <end position="307"/>
    </location>
</feature>
<feature type="transmembrane region" description="Helical" evidence="9">
    <location>
        <begin position="396"/>
        <end position="415"/>
    </location>
</feature>
<evidence type="ECO:0000256" key="9">
    <source>
        <dbReference type="SAM" id="Phobius"/>
    </source>
</evidence>